<evidence type="ECO:0000313" key="3">
    <source>
        <dbReference type="EMBL" id="KAL1255457.1"/>
    </source>
</evidence>
<name>A0ABR3LRE4_9TELE</name>
<reference evidence="3 4" key="1">
    <citation type="submission" date="2023-09" db="EMBL/GenBank/DDBJ databases">
        <authorList>
            <person name="Wang M."/>
        </authorList>
    </citation>
    <scope>NUCLEOTIDE SEQUENCE [LARGE SCALE GENOMIC DNA]</scope>
    <source>
        <strain evidence="3">GT-2023</strain>
        <tissue evidence="3">Liver</tissue>
    </source>
</reference>
<dbReference type="EMBL" id="JAYMGO010000019">
    <property type="protein sequence ID" value="KAL1255457.1"/>
    <property type="molecule type" value="Genomic_DNA"/>
</dbReference>
<dbReference type="Gene3D" id="3.10.20.370">
    <property type="match status" value="1"/>
</dbReference>
<dbReference type="CDD" id="cd01647">
    <property type="entry name" value="RT_LTR"/>
    <property type="match status" value="1"/>
</dbReference>
<dbReference type="InterPro" id="IPR041577">
    <property type="entry name" value="RT_RNaseH_2"/>
</dbReference>
<evidence type="ECO:0000259" key="2">
    <source>
        <dbReference type="Pfam" id="PF17919"/>
    </source>
</evidence>
<keyword evidence="1" id="KW-0511">Multifunctional enzyme</keyword>
<dbReference type="InterPro" id="IPR043502">
    <property type="entry name" value="DNA/RNA_pol_sf"/>
</dbReference>
<gene>
    <name evidence="3" type="ORF">QQF64_013518</name>
</gene>
<sequence length="396" mass="44681">MVRFLSVCVIPPPPPPYRVSIGRYQRLGKLYEISDVDIYGRRDLALSTDGVVDINVVEATNLEEESVVGGVSPLSFGSGITDQQRQAFHTLLKKWSGVFARDENDLGCTEAVQHRIYTGDAPPIREQFRPLPPMRYKQMKLLLIGMLETGVITESSSPWAASIVMVKKKDGSWRFCVDYRKLNAVEFMMPRIEETLTTLTQDEWFTTLDLASGYWQAPILAYADFSLPFVLYTDASHQGLGAVLSQVQDGQEHNNPVAHLQTARLGAVEQRWVAQLASFDFSVKYRPGRENINADSLSRFPVDRVTPVESRQIDTGFGIEATQLSVEDILVGIYTQPTFTKVQIDLSSTRSSQTHNLKLLRYCSTRWFSLLTYIQTVLNQWDVVQIVMVNSTQQIS</sequence>
<dbReference type="InterPro" id="IPR050951">
    <property type="entry name" value="Retrovirus_Pol_polyprotein"/>
</dbReference>
<evidence type="ECO:0000256" key="1">
    <source>
        <dbReference type="ARBA" id="ARBA00023268"/>
    </source>
</evidence>
<keyword evidence="4" id="KW-1185">Reference proteome</keyword>
<organism evidence="3 4">
    <name type="scientific">Cirrhinus molitorella</name>
    <name type="common">mud carp</name>
    <dbReference type="NCBI Taxonomy" id="172907"/>
    <lineage>
        <taxon>Eukaryota</taxon>
        <taxon>Metazoa</taxon>
        <taxon>Chordata</taxon>
        <taxon>Craniata</taxon>
        <taxon>Vertebrata</taxon>
        <taxon>Euteleostomi</taxon>
        <taxon>Actinopterygii</taxon>
        <taxon>Neopterygii</taxon>
        <taxon>Teleostei</taxon>
        <taxon>Ostariophysi</taxon>
        <taxon>Cypriniformes</taxon>
        <taxon>Cyprinidae</taxon>
        <taxon>Labeoninae</taxon>
        <taxon>Labeonini</taxon>
        <taxon>Cirrhinus</taxon>
    </lineage>
</organism>
<feature type="domain" description="Reverse transcriptase/retrotransposon-derived protein RNase H-like" evidence="2">
    <location>
        <begin position="215"/>
        <end position="260"/>
    </location>
</feature>
<dbReference type="Proteomes" id="UP001558613">
    <property type="component" value="Unassembled WGS sequence"/>
</dbReference>
<protein>
    <recommendedName>
        <fullName evidence="2">Reverse transcriptase/retrotransposon-derived protein RNase H-like domain-containing protein</fullName>
    </recommendedName>
</protein>
<accession>A0ABR3LRE4</accession>
<dbReference type="Gene3D" id="3.10.10.10">
    <property type="entry name" value="HIV Type 1 Reverse Transcriptase, subunit A, domain 1"/>
    <property type="match status" value="1"/>
</dbReference>
<dbReference type="SUPFAM" id="SSF56672">
    <property type="entry name" value="DNA/RNA polymerases"/>
    <property type="match status" value="1"/>
</dbReference>
<evidence type="ECO:0000313" key="4">
    <source>
        <dbReference type="Proteomes" id="UP001558613"/>
    </source>
</evidence>
<dbReference type="PANTHER" id="PTHR37984">
    <property type="entry name" value="PROTEIN CBG26694"/>
    <property type="match status" value="1"/>
</dbReference>
<proteinExistence type="predicted"/>
<comment type="caution">
    <text evidence="3">The sequence shown here is derived from an EMBL/GenBank/DDBJ whole genome shotgun (WGS) entry which is preliminary data.</text>
</comment>
<dbReference type="PANTHER" id="PTHR37984:SF5">
    <property type="entry name" value="PROTEIN NYNRIN-LIKE"/>
    <property type="match status" value="1"/>
</dbReference>
<dbReference type="Pfam" id="PF17919">
    <property type="entry name" value="RT_RNaseH_2"/>
    <property type="match status" value="1"/>
</dbReference>